<organism evidence="1 2">
    <name type="scientific">Apiospora arundinis</name>
    <dbReference type="NCBI Taxonomy" id="335852"/>
    <lineage>
        <taxon>Eukaryota</taxon>
        <taxon>Fungi</taxon>
        <taxon>Dikarya</taxon>
        <taxon>Ascomycota</taxon>
        <taxon>Pezizomycotina</taxon>
        <taxon>Sordariomycetes</taxon>
        <taxon>Xylariomycetidae</taxon>
        <taxon>Amphisphaeriales</taxon>
        <taxon>Apiosporaceae</taxon>
        <taxon>Apiospora</taxon>
    </lineage>
</organism>
<gene>
    <name evidence="1" type="ORF">PGQ11_003045</name>
</gene>
<reference evidence="1 2" key="1">
    <citation type="journal article" date="2024" name="IMA Fungus">
        <title>Apiospora arundinis, a panoply of carbohydrate-active enzymes and secondary metabolites.</title>
        <authorList>
            <person name="Sorensen T."/>
            <person name="Petersen C."/>
            <person name="Muurmann A.T."/>
            <person name="Christiansen J.V."/>
            <person name="Brundto M.L."/>
            <person name="Overgaard C.K."/>
            <person name="Boysen A.T."/>
            <person name="Wollenberg R.D."/>
            <person name="Larsen T.O."/>
            <person name="Sorensen J.L."/>
            <person name="Nielsen K.L."/>
            <person name="Sondergaard T.E."/>
        </authorList>
    </citation>
    <scope>NUCLEOTIDE SEQUENCE [LARGE SCALE GENOMIC DNA]</scope>
    <source>
        <strain evidence="1 2">AAU 773</strain>
    </source>
</reference>
<sequence length="106" mass="11403">MHAQDLISYGWVLRVVLEAGGQDLTILLCCRGIGQAEPSMKCLGASLCICASGKIMNTDTHACRRSAPSAVRLGLQVDGARDHIARWSLSMSYGGRAMLNLSLRAR</sequence>
<evidence type="ECO:0000313" key="2">
    <source>
        <dbReference type="Proteomes" id="UP001390339"/>
    </source>
</evidence>
<name>A0ABR2J4S1_9PEZI</name>
<proteinExistence type="predicted"/>
<dbReference type="EMBL" id="JAPCWZ010000003">
    <property type="protein sequence ID" value="KAK8872531.1"/>
    <property type="molecule type" value="Genomic_DNA"/>
</dbReference>
<comment type="caution">
    <text evidence="1">The sequence shown here is derived from an EMBL/GenBank/DDBJ whole genome shotgun (WGS) entry which is preliminary data.</text>
</comment>
<dbReference type="Proteomes" id="UP001390339">
    <property type="component" value="Unassembled WGS sequence"/>
</dbReference>
<evidence type="ECO:0000313" key="1">
    <source>
        <dbReference type="EMBL" id="KAK8872531.1"/>
    </source>
</evidence>
<keyword evidence="2" id="KW-1185">Reference proteome</keyword>
<accession>A0ABR2J4S1</accession>
<protein>
    <submittedName>
        <fullName evidence="1">Uncharacterized protein</fullName>
    </submittedName>
</protein>